<comment type="function">
    <text evidence="2">One of several proteins that assist in the late maturation steps of the functional core of the 30S ribosomal subunit. Associates with free 30S ribosomal subunits (but not with 30S subunits that are part of 70S ribosomes or polysomes). Required for efficient processing of 16S rRNA. May interact with the 5'-terminal helix region of 16S rRNA.</text>
</comment>
<dbReference type="InterPro" id="IPR023799">
    <property type="entry name" value="RbfA_dom_sf"/>
</dbReference>
<comment type="subunit">
    <text evidence="2">Monomer. Binds 30S ribosomal subunits, but not 50S ribosomal subunits or 70S ribosomes.</text>
</comment>
<dbReference type="Pfam" id="PF02033">
    <property type="entry name" value="RBFA"/>
    <property type="match status" value="1"/>
</dbReference>
<gene>
    <name evidence="2 4" type="primary">rbfA</name>
    <name evidence="4" type="ORF">Pla175_08960</name>
</gene>
<dbReference type="SUPFAM" id="SSF89919">
    <property type="entry name" value="Ribosome-binding factor A, RbfA"/>
    <property type="match status" value="1"/>
</dbReference>
<feature type="compositionally biased region" description="Acidic residues" evidence="3">
    <location>
        <begin position="122"/>
        <end position="134"/>
    </location>
</feature>
<reference evidence="4 5" key="1">
    <citation type="submission" date="2019-02" db="EMBL/GenBank/DDBJ databases">
        <title>Deep-cultivation of Planctomycetes and their phenomic and genomic characterization uncovers novel biology.</title>
        <authorList>
            <person name="Wiegand S."/>
            <person name="Jogler M."/>
            <person name="Boedeker C."/>
            <person name="Pinto D."/>
            <person name="Vollmers J."/>
            <person name="Rivas-Marin E."/>
            <person name="Kohn T."/>
            <person name="Peeters S.H."/>
            <person name="Heuer A."/>
            <person name="Rast P."/>
            <person name="Oberbeckmann S."/>
            <person name="Bunk B."/>
            <person name="Jeske O."/>
            <person name="Meyerdierks A."/>
            <person name="Storesund J.E."/>
            <person name="Kallscheuer N."/>
            <person name="Luecker S."/>
            <person name="Lage O.M."/>
            <person name="Pohl T."/>
            <person name="Merkel B.J."/>
            <person name="Hornburger P."/>
            <person name="Mueller R.-W."/>
            <person name="Bruemmer F."/>
            <person name="Labrenz M."/>
            <person name="Spormann A.M."/>
            <person name="Op den Camp H."/>
            <person name="Overmann J."/>
            <person name="Amann R."/>
            <person name="Jetten M.S.M."/>
            <person name="Mascher T."/>
            <person name="Medema M.H."/>
            <person name="Devos D.P."/>
            <person name="Kaster A.-K."/>
            <person name="Ovreas L."/>
            <person name="Rohde M."/>
            <person name="Galperin M.Y."/>
            <person name="Jogler C."/>
        </authorList>
    </citation>
    <scope>NUCLEOTIDE SEQUENCE [LARGE SCALE GENOMIC DNA]</scope>
    <source>
        <strain evidence="4 5">Pla175</strain>
    </source>
</reference>
<dbReference type="Proteomes" id="UP000317429">
    <property type="component" value="Chromosome"/>
</dbReference>
<dbReference type="GO" id="GO:0005829">
    <property type="term" value="C:cytosol"/>
    <property type="evidence" value="ECO:0007669"/>
    <property type="project" value="TreeGrafter"/>
</dbReference>
<dbReference type="NCBIfam" id="TIGR00082">
    <property type="entry name" value="rbfA"/>
    <property type="match status" value="1"/>
</dbReference>
<dbReference type="InterPro" id="IPR015946">
    <property type="entry name" value="KH_dom-like_a/b"/>
</dbReference>
<dbReference type="RefSeq" id="WP_145281495.1">
    <property type="nucleotide sequence ID" value="NZ_CP036291.1"/>
</dbReference>
<keyword evidence="1 2" id="KW-0690">Ribosome biogenesis</keyword>
<comment type="similarity">
    <text evidence="2">Belongs to the RbfA family.</text>
</comment>
<dbReference type="Gene3D" id="3.30.300.20">
    <property type="match status" value="1"/>
</dbReference>
<evidence type="ECO:0000256" key="1">
    <source>
        <dbReference type="ARBA" id="ARBA00022517"/>
    </source>
</evidence>
<dbReference type="GO" id="GO:0030490">
    <property type="term" value="P:maturation of SSU-rRNA"/>
    <property type="evidence" value="ECO:0007669"/>
    <property type="project" value="UniProtKB-UniRule"/>
</dbReference>
<dbReference type="InterPro" id="IPR000238">
    <property type="entry name" value="RbfA"/>
</dbReference>
<evidence type="ECO:0000313" key="4">
    <source>
        <dbReference type="EMBL" id="QDU87534.1"/>
    </source>
</evidence>
<keyword evidence="2" id="KW-0963">Cytoplasm</keyword>
<dbReference type="PANTHER" id="PTHR33515:SF1">
    <property type="entry name" value="RIBOSOME-BINDING FACTOR A, CHLOROPLASTIC-RELATED"/>
    <property type="match status" value="1"/>
</dbReference>
<comment type="subcellular location">
    <subcellularLocation>
        <location evidence="2">Cytoplasm</location>
    </subcellularLocation>
</comment>
<name>A0A518D7T1_9BACT</name>
<dbReference type="AlphaFoldDB" id="A0A518D7T1"/>
<dbReference type="KEGG" id="pnd:Pla175_08960"/>
<protein>
    <recommendedName>
        <fullName evidence="2">Ribosome-binding factor A</fullName>
    </recommendedName>
</protein>
<evidence type="ECO:0000256" key="2">
    <source>
        <dbReference type="HAMAP-Rule" id="MF_00003"/>
    </source>
</evidence>
<sequence length="134" mass="14987">MTSRRTLKAAEAIREVVSMTILTGLRDPRVQDVTVTHVEVSPDMRQAKVHVSVMGDEAKQKLSLHGLRSSAGFLQSKISERIDTRYTPRLVFELDDGVKKSIAIAKLLEEVLEKDRAAPADQEPEESEEQETSE</sequence>
<evidence type="ECO:0000256" key="3">
    <source>
        <dbReference type="SAM" id="MobiDB-lite"/>
    </source>
</evidence>
<dbReference type="HAMAP" id="MF_00003">
    <property type="entry name" value="RbfA"/>
    <property type="match status" value="1"/>
</dbReference>
<proteinExistence type="inferred from homology"/>
<dbReference type="GO" id="GO:0043024">
    <property type="term" value="F:ribosomal small subunit binding"/>
    <property type="evidence" value="ECO:0007669"/>
    <property type="project" value="TreeGrafter"/>
</dbReference>
<organism evidence="4 5">
    <name type="scientific">Pirellulimonas nuda</name>
    <dbReference type="NCBI Taxonomy" id="2528009"/>
    <lineage>
        <taxon>Bacteria</taxon>
        <taxon>Pseudomonadati</taxon>
        <taxon>Planctomycetota</taxon>
        <taxon>Planctomycetia</taxon>
        <taxon>Pirellulales</taxon>
        <taxon>Lacipirellulaceae</taxon>
        <taxon>Pirellulimonas</taxon>
    </lineage>
</organism>
<feature type="region of interest" description="Disordered" evidence="3">
    <location>
        <begin position="114"/>
        <end position="134"/>
    </location>
</feature>
<accession>A0A518D7T1</accession>
<dbReference type="PANTHER" id="PTHR33515">
    <property type="entry name" value="RIBOSOME-BINDING FACTOR A, CHLOROPLASTIC-RELATED"/>
    <property type="match status" value="1"/>
</dbReference>
<dbReference type="EMBL" id="CP036291">
    <property type="protein sequence ID" value="QDU87534.1"/>
    <property type="molecule type" value="Genomic_DNA"/>
</dbReference>
<evidence type="ECO:0000313" key="5">
    <source>
        <dbReference type="Proteomes" id="UP000317429"/>
    </source>
</evidence>
<keyword evidence="5" id="KW-1185">Reference proteome</keyword>
<dbReference type="OrthoDB" id="307788at2"/>